<dbReference type="AlphaFoldDB" id="A0A8J5H8E7"/>
<sequence length="171" mass="18727">MASSLLAPAILFFLSLSAEICVRATEYTVGDGDGWDTGTNYLRWSQNHNFTVGDVLVFNYVRVLHNVYQVTEETYRSCNWSSGVIKMYDSGSDQVTLAEATSFWFICAVEGHCQGGMRMGVKVAASGGGAAAPAPEERSNDAGDAVGRVVVRRWWVVCWSVLLMVWGLRAT</sequence>
<keyword evidence="1" id="KW-0732">Signal</keyword>
<proteinExistence type="predicted"/>
<feature type="domain" description="Phytocyanin" evidence="2">
    <location>
        <begin position="25"/>
        <end position="125"/>
    </location>
</feature>
<gene>
    <name evidence="3" type="ORF">ZIOFF_020141</name>
</gene>
<organism evidence="3 4">
    <name type="scientific">Zingiber officinale</name>
    <name type="common">Ginger</name>
    <name type="synonym">Amomum zingiber</name>
    <dbReference type="NCBI Taxonomy" id="94328"/>
    <lineage>
        <taxon>Eukaryota</taxon>
        <taxon>Viridiplantae</taxon>
        <taxon>Streptophyta</taxon>
        <taxon>Embryophyta</taxon>
        <taxon>Tracheophyta</taxon>
        <taxon>Spermatophyta</taxon>
        <taxon>Magnoliopsida</taxon>
        <taxon>Liliopsida</taxon>
        <taxon>Zingiberales</taxon>
        <taxon>Zingiberaceae</taxon>
        <taxon>Zingiber</taxon>
    </lineage>
</organism>
<dbReference type="PROSITE" id="PS51485">
    <property type="entry name" value="PHYTOCYANIN"/>
    <property type="match status" value="1"/>
</dbReference>
<dbReference type="CDD" id="cd04216">
    <property type="entry name" value="Phytocyanin"/>
    <property type="match status" value="1"/>
</dbReference>
<evidence type="ECO:0000313" key="3">
    <source>
        <dbReference type="EMBL" id="KAG6522984.1"/>
    </source>
</evidence>
<dbReference type="InterPro" id="IPR003245">
    <property type="entry name" value="Phytocyanin_dom"/>
</dbReference>
<dbReference type="PANTHER" id="PTHR33021:SF179">
    <property type="entry name" value="OS09G0541100 PROTEIN"/>
    <property type="match status" value="1"/>
</dbReference>
<dbReference type="Proteomes" id="UP000734854">
    <property type="component" value="Unassembled WGS sequence"/>
</dbReference>
<evidence type="ECO:0000259" key="2">
    <source>
        <dbReference type="PROSITE" id="PS51485"/>
    </source>
</evidence>
<dbReference type="FunFam" id="2.60.40.420:FF:000074">
    <property type="entry name" value="Blue copper binding protein-like"/>
    <property type="match status" value="1"/>
</dbReference>
<accession>A0A8J5H8E7</accession>
<name>A0A8J5H8E7_ZINOF</name>
<dbReference type="GO" id="GO:0005886">
    <property type="term" value="C:plasma membrane"/>
    <property type="evidence" value="ECO:0007669"/>
    <property type="project" value="TreeGrafter"/>
</dbReference>
<feature type="chain" id="PRO_5035187362" description="Phytocyanin domain-containing protein" evidence="1">
    <location>
        <begin position="25"/>
        <end position="171"/>
    </location>
</feature>
<protein>
    <recommendedName>
        <fullName evidence="2">Phytocyanin domain-containing protein</fullName>
    </recommendedName>
</protein>
<dbReference type="Pfam" id="PF02298">
    <property type="entry name" value="Cu_bind_like"/>
    <property type="match status" value="1"/>
</dbReference>
<dbReference type="OrthoDB" id="1921208at2759"/>
<keyword evidence="4" id="KW-1185">Reference proteome</keyword>
<feature type="signal peptide" evidence="1">
    <location>
        <begin position="1"/>
        <end position="24"/>
    </location>
</feature>
<dbReference type="InterPro" id="IPR039391">
    <property type="entry name" value="Phytocyanin-like"/>
</dbReference>
<dbReference type="EMBL" id="JACMSC010000005">
    <property type="protein sequence ID" value="KAG6522984.1"/>
    <property type="molecule type" value="Genomic_DNA"/>
</dbReference>
<comment type="caution">
    <text evidence="3">The sequence shown here is derived from an EMBL/GenBank/DDBJ whole genome shotgun (WGS) entry which is preliminary data.</text>
</comment>
<reference evidence="3 4" key="1">
    <citation type="submission" date="2020-08" db="EMBL/GenBank/DDBJ databases">
        <title>Plant Genome Project.</title>
        <authorList>
            <person name="Zhang R.-G."/>
        </authorList>
    </citation>
    <scope>NUCLEOTIDE SEQUENCE [LARGE SCALE GENOMIC DNA]</scope>
    <source>
        <tissue evidence="3">Rhizome</tissue>
    </source>
</reference>
<dbReference type="PANTHER" id="PTHR33021">
    <property type="entry name" value="BLUE COPPER PROTEIN"/>
    <property type="match status" value="1"/>
</dbReference>
<evidence type="ECO:0000256" key="1">
    <source>
        <dbReference type="SAM" id="SignalP"/>
    </source>
</evidence>
<dbReference type="GO" id="GO:0009055">
    <property type="term" value="F:electron transfer activity"/>
    <property type="evidence" value="ECO:0007669"/>
    <property type="project" value="InterPro"/>
</dbReference>
<evidence type="ECO:0000313" key="4">
    <source>
        <dbReference type="Proteomes" id="UP000734854"/>
    </source>
</evidence>